<dbReference type="InterPro" id="IPR000425">
    <property type="entry name" value="MIP"/>
</dbReference>
<keyword evidence="13" id="KW-1185">Reference proteome</keyword>
<feature type="compositionally biased region" description="Polar residues" evidence="10">
    <location>
        <begin position="1"/>
        <end position="20"/>
    </location>
</feature>
<dbReference type="SUPFAM" id="SSF81338">
    <property type="entry name" value="Aquaporin-like"/>
    <property type="match status" value="1"/>
</dbReference>
<dbReference type="OrthoDB" id="3222at2759"/>
<dbReference type="AlphaFoldDB" id="A0A2R6NW79"/>
<keyword evidence="4 9" id="KW-0812">Transmembrane</keyword>
<dbReference type="EMBL" id="MLYV02000755">
    <property type="protein sequence ID" value="PSR78166.1"/>
    <property type="molecule type" value="Genomic_DNA"/>
</dbReference>
<evidence type="ECO:0000256" key="5">
    <source>
        <dbReference type="ARBA" id="ARBA00022737"/>
    </source>
</evidence>
<dbReference type="InterPro" id="IPR022357">
    <property type="entry name" value="MIP_CS"/>
</dbReference>
<feature type="transmembrane region" description="Helical" evidence="11">
    <location>
        <begin position="283"/>
        <end position="303"/>
    </location>
</feature>
<keyword evidence="3 9" id="KW-0813">Transport</keyword>
<dbReference type="Pfam" id="PF00230">
    <property type="entry name" value="MIP"/>
    <property type="match status" value="1"/>
</dbReference>
<evidence type="ECO:0000256" key="7">
    <source>
        <dbReference type="ARBA" id="ARBA00023136"/>
    </source>
</evidence>
<evidence type="ECO:0000256" key="1">
    <source>
        <dbReference type="ARBA" id="ARBA00004141"/>
    </source>
</evidence>
<evidence type="ECO:0000256" key="8">
    <source>
        <dbReference type="ARBA" id="ARBA00034651"/>
    </source>
</evidence>
<evidence type="ECO:0000256" key="4">
    <source>
        <dbReference type="ARBA" id="ARBA00022692"/>
    </source>
</evidence>
<keyword evidence="5" id="KW-0677">Repeat</keyword>
<evidence type="ECO:0000256" key="3">
    <source>
        <dbReference type="ARBA" id="ARBA00022448"/>
    </source>
</evidence>
<comment type="caution">
    <text evidence="12">The sequence shown here is derived from an EMBL/GenBank/DDBJ whole genome shotgun (WGS) entry which is preliminary data.</text>
</comment>
<feature type="region of interest" description="Disordered" evidence="10">
    <location>
        <begin position="1"/>
        <end position="50"/>
    </location>
</feature>
<evidence type="ECO:0000256" key="11">
    <source>
        <dbReference type="SAM" id="Phobius"/>
    </source>
</evidence>
<accession>A0A2R6NW79</accession>
<evidence type="ECO:0000313" key="13">
    <source>
        <dbReference type="Proteomes" id="UP000186601"/>
    </source>
</evidence>
<name>A0A2R6NW79_9APHY</name>
<organism evidence="12 13">
    <name type="scientific">Hermanssonia centrifuga</name>
    <dbReference type="NCBI Taxonomy" id="98765"/>
    <lineage>
        <taxon>Eukaryota</taxon>
        <taxon>Fungi</taxon>
        <taxon>Dikarya</taxon>
        <taxon>Basidiomycota</taxon>
        <taxon>Agaricomycotina</taxon>
        <taxon>Agaricomycetes</taxon>
        <taxon>Polyporales</taxon>
        <taxon>Meruliaceae</taxon>
        <taxon>Hermanssonia</taxon>
    </lineage>
</organism>
<feature type="compositionally biased region" description="Basic and acidic residues" evidence="10">
    <location>
        <begin position="310"/>
        <end position="329"/>
    </location>
</feature>
<keyword evidence="6 11" id="KW-1133">Transmembrane helix</keyword>
<dbReference type="PRINTS" id="PR00783">
    <property type="entry name" value="MINTRINSICP"/>
</dbReference>
<dbReference type="PANTHER" id="PTHR43829">
    <property type="entry name" value="AQUAPORIN OR AQUAGLYCEROPORIN RELATED"/>
    <property type="match status" value="1"/>
</dbReference>
<feature type="region of interest" description="Disordered" evidence="10">
    <location>
        <begin position="310"/>
        <end position="335"/>
    </location>
</feature>
<gene>
    <name evidence="12" type="ORF">PHLCEN_2v7498</name>
</gene>
<dbReference type="InterPro" id="IPR050363">
    <property type="entry name" value="MIP/Aquaporin"/>
</dbReference>
<evidence type="ECO:0000256" key="9">
    <source>
        <dbReference type="RuleBase" id="RU000477"/>
    </source>
</evidence>
<feature type="transmembrane region" description="Helical" evidence="11">
    <location>
        <begin position="249"/>
        <end position="271"/>
    </location>
</feature>
<dbReference type="GO" id="GO:0015250">
    <property type="term" value="F:water channel activity"/>
    <property type="evidence" value="ECO:0007669"/>
    <property type="project" value="TreeGrafter"/>
</dbReference>
<dbReference type="Proteomes" id="UP000186601">
    <property type="component" value="Unassembled WGS sequence"/>
</dbReference>
<dbReference type="CDD" id="cd00333">
    <property type="entry name" value="MIP"/>
    <property type="match status" value="1"/>
</dbReference>
<reference evidence="12 13" key="1">
    <citation type="submission" date="2018-02" db="EMBL/GenBank/DDBJ databases">
        <title>Genome sequence of the basidiomycete white-rot fungus Phlebia centrifuga.</title>
        <authorList>
            <person name="Granchi Z."/>
            <person name="Peng M."/>
            <person name="de Vries R.P."/>
            <person name="Hilden K."/>
            <person name="Makela M.R."/>
            <person name="Grigoriev I."/>
            <person name="Riley R."/>
        </authorList>
    </citation>
    <scope>NUCLEOTIDE SEQUENCE [LARGE SCALE GENOMIC DNA]</scope>
    <source>
        <strain evidence="12 13">FBCC195</strain>
    </source>
</reference>
<dbReference type="GO" id="GO:0015254">
    <property type="term" value="F:glycerol channel activity"/>
    <property type="evidence" value="ECO:0007669"/>
    <property type="project" value="TreeGrafter"/>
</dbReference>
<evidence type="ECO:0000256" key="2">
    <source>
        <dbReference type="ARBA" id="ARBA00006175"/>
    </source>
</evidence>
<dbReference type="STRING" id="98765.A0A2R6NW79"/>
<evidence type="ECO:0000256" key="6">
    <source>
        <dbReference type="ARBA" id="ARBA00022989"/>
    </source>
</evidence>
<feature type="compositionally biased region" description="Basic and acidic residues" evidence="10">
    <location>
        <begin position="21"/>
        <end position="39"/>
    </location>
</feature>
<dbReference type="GO" id="GO:0005886">
    <property type="term" value="C:plasma membrane"/>
    <property type="evidence" value="ECO:0007669"/>
    <property type="project" value="TreeGrafter"/>
</dbReference>
<comment type="subcellular location">
    <subcellularLocation>
        <location evidence="1">Membrane</location>
        <topology evidence="1">Multi-pass membrane protein</topology>
    </subcellularLocation>
</comment>
<protein>
    <recommendedName>
        <fullName evidence="14">Aquaporin</fullName>
    </recommendedName>
</protein>
<feature type="transmembrane region" description="Helical" evidence="11">
    <location>
        <begin position="135"/>
        <end position="156"/>
    </location>
</feature>
<feature type="transmembrane region" description="Helical" evidence="11">
    <location>
        <begin position="94"/>
        <end position="115"/>
    </location>
</feature>
<feature type="transmembrane region" description="Helical" evidence="11">
    <location>
        <begin position="177"/>
        <end position="197"/>
    </location>
</feature>
<comment type="catalytic activity">
    <reaction evidence="8">
        <text>H2O(in) = H2O(out)</text>
        <dbReference type="Rhea" id="RHEA:29667"/>
        <dbReference type="ChEBI" id="CHEBI:15377"/>
    </reaction>
</comment>
<sequence length="410" mass="44409">MSSQKDYSKSQHSYPSATKQEYQEDVRHIEEIPASDKDGTPSPMDPYGGYPSDRSYGRWAKLRSFREPVLPAGEHITKYPNRWSRIREILREPAAEFFGVMILIIFGTGVVAQVVTSANTGVAPGPKGEYLSINLGWAAGTALGVWVSGGISGGHINPAVTLAMAVFRDFPWRKVPIYMFAQLMGGICGGGIVYANYIHAIDIVEGGRDIRTLSTAGIFSTYAFLGTAVLLIIVCAITDRNNGPPPTGLVPLCLFFTILAIGACLGMQTGYAINPARDLGPRILTAMVGYGGQGGITTAVLYATMKSETDRQLGSDNTNRSDEERKGLLSEEGEYSLSEEVPEDVSRSRLYCLAAVLILLMLGAVFAPPLLRTSSTRPTADFDNQKLRSNGTHEFRKTALIVSIDGLRQV</sequence>
<keyword evidence="7 11" id="KW-0472">Membrane</keyword>
<dbReference type="PROSITE" id="PS00221">
    <property type="entry name" value="MIP"/>
    <property type="match status" value="1"/>
</dbReference>
<dbReference type="PANTHER" id="PTHR43829:SF9">
    <property type="entry name" value="AQUAPORIN-9"/>
    <property type="match status" value="1"/>
</dbReference>
<evidence type="ECO:0008006" key="14">
    <source>
        <dbReference type="Google" id="ProtNLM"/>
    </source>
</evidence>
<dbReference type="InterPro" id="IPR023271">
    <property type="entry name" value="Aquaporin-like"/>
</dbReference>
<comment type="similarity">
    <text evidence="2 9">Belongs to the MIP/aquaporin (TC 1.A.8) family.</text>
</comment>
<proteinExistence type="inferred from homology"/>
<evidence type="ECO:0000313" key="12">
    <source>
        <dbReference type="EMBL" id="PSR78166.1"/>
    </source>
</evidence>
<dbReference type="Gene3D" id="1.20.1080.10">
    <property type="entry name" value="Glycerol uptake facilitator protein"/>
    <property type="match status" value="1"/>
</dbReference>
<feature type="transmembrane region" description="Helical" evidence="11">
    <location>
        <begin position="350"/>
        <end position="371"/>
    </location>
</feature>
<evidence type="ECO:0000256" key="10">
    <source>
        <dbReference type="SAM" id="MobiDB-lite"/>
    </source>
</evidence>
<feature type="transmembrane region" description="Helical" evidence="11">
    <location>
        <begin position="217"/>
        <end position="237"/>
    </location>
</feature>